<dbReference type="InterPro" id="IPR004150">
    <property type="entry name" value="NAD_DNA_ligase_OB"/>
</dbReference>
<dbReference type="NCBIfam" id="NF005932">
    <property type="entry name" value="PRK07956.1"/>
    <property type="match status" value="1"/>
</dbReference>
<dbReference type="Pfam" id="PF03120">
    <property type="entry name" value="OB_DNA_ligase"/>
    <property type="match status" value="1"/>
</dbReference>
<dbReference type="Gene3D" id="1.10.150.20">
    <property type="entry name" value="5' to 3' exonuclease, C-terminal subdomain"/>
    <property type="match status" value="2"/>
</dbReference>
<dbReference type="Gene3D" id="2.40.50.140">
    <property type="entry name" value="Nucleic acid-binding proteins"/>
    <property type="match status" value="1"/>
</dbReference>
<dbReference type="FunFam" id="1.10.150.20:FF:000007">
    <property type="entry name" value="DNA ligase"/>
    <property type="match status" value="1"/>
</dbReference>
<dbReference type="FunFam" id="2.40.50.140:FF:000012">
    <property type="entry name" value="DNA ligase"/>
    <property type="match status" value="1"/>
</dbReference>
<keyword evidence="4 14" id="KW-0436">Ligase</keyword>
<dbReference type="SMART" id="SM00292">
    <property type="entry name" value="BRCT"/>
    <property type="match status" value="1"/>
</dbReference>
<dbReference type="InterPro" id="IPR036420">
    <property type="entry name" value="BRCT_dom_sf"/>
</dbReference>
<dbReference type="FunFam" id="3.30.470.30:FF:000001">
    <property type="entry name" value="DNA ligase"/>
    <property type="match status" value="1"/>
</dbReference>
<dbReference type="AlphaFoldDB" id="A0A423PRU2"/>
<dbReference type="Proteomes" id="UP000283993">
    <property type="component" value="Unassembled WGS sequence"/>
</dbReference>
<dbReference type="SUPFAM" id="SSF50249">
    <property type="entry name" value="Nucleic acid-binding proteins"/>
    <property type="match status" value="1"/>
</dbReference>
<feature type="binding site" evidence="14">
    <location>
        <position position="410"/>
    </location>
    <ligand>
        <name>Zn(2+)</name>
        <dbReference type="ChEBI" id="CHEBI:29105"/>
    </ligand>
</feature>
<evidence type="ECO:0000256" key="8">
    <source>
        <dbReference type="ARBA" id="ARBA00022833"/>
    </source>
</evidence>
<evidence type="ECO:0000256" key="11">
    <source>
        <dbReference type="ARBA" id="ARBA00023204"/>
    </source>
</evidence>
<dbReference type="PANTHER" id="PTHR23389">
    <property type="entry name" value="CHROMOSOME TRANSMISSION FIDELITY FACTOR 18"/>
    <property type="match status" value="1"/>
</dbReference>
<evidence type="ECO:0000256" key="2">
    <source>
        <dbReference type="ARBA" id="ARBA00012722"/>
    </source>
</evidence>
<sequence length="711" mass="76891">MAADRQARARADELARMLRAHNRAYYQDDDPAVSDAEYDRLFRELQALEAEHPDLVGTDSPTQRVGAPPSEKFDAVDHATPMLSLANCFDDDELAEFDRRAREGVNAEALTYCAEPKFDGTALNLRYEAGVLQLAATRGDGVTGEDITANARTIRNLPLRLAGDAPPEFVEVRGEVVLARSRFEALNARLSEDGQKPFVNPRNAAAGSLRQLDSRVTATRPLAFMAYGIGRIDGARLPGSLYAQIDRLAAWGFTVSEHVERVEGLDGCKAYYAAMAERRAGLDIEIDGCVFKVDAADVRAELGFVARAPRWAIARKFPAEEATTRLNAVEFQVGRTGALTPVAKLEPVFVGGVTVSNASLHNMDEIARKDVRVGDTVVVRRAGDVIPEIPRVLVDRRPADAQPITLPEACPVCGSGIERVEGEAIARCSGGLVCAAQRREALKHFASRRALDIDGLGERQIEQFVAEGLLASPADIFRLSEHREDLVAREGYGEKSVANLLASIEASKQTTLERFIFALGIREVGETMARDLARHFGSLKALQDEATAYRQRLARAAHSEPDNRAARDRIMTAEGLQAVPGVGARVAGCIADFFAEPRNREVIDALIAAGVTWETIAVDDAPRPLAGRTFVLTGSMAELSREAASERIEALGGRVTSSVSKKTDYVVVGDAPGSKRDKARKLGVTLLDEAAFTALLEAPTGPPADTEDTQS</sequence>
<dbReference type="SUPFAM" id="SSF56091">
    <property type="entry name" value="DNA ligase/mRNA capping enzyme, catalytic domain"/>
    <property type="match status" value="1"/>
</dbReference>
<feature type="binding site" evidence="14">
    <location>
        <begin position="84"/>
        <end position="85"/>
    </location>
    <ligand>
        <name>NAD(+)</name>
        <dbReference type="ChEBI" id="CHEBI:57540"/>
    </ligand>
</feature>
<comment type="catalytic activity">
    <reaction evidence="12 14">
        <text>NAD(+) + (deoxyribonucleotide)n-3'-hydroxyl + 5'-phospho-(deoxyribonucleotide)m = (deoxyribonucleotide)n+m + AMP + beta-nicotinamide D-nucleotide.</text>
        <dbReference type="EC" id="6.5.1.2"/>
    </reaction>
</comment>
<dbReference type="GO" id="GO:0003911">
    <property type="term" value="F:DNA ligase (NAD+) activity"/>
    <property type="evidence" value="ECO:0007669"/>
    <property type="project" value="UniProtKB-UniRule"/>
</dbReference>
<organism evidence="16 17">
    <name type="scientific">Salinisphaera orenii MK-B5</name>
    <dbReference type="NCBI Taxonomy" id="856730"/>
    <lineage>
        <taxon>Bacteria</taxon>
        <taxon>Pseudomonadati</taxon>
        <taxon>Pseudomonadota</taxon>
        <taxon>Gammaproteobacteria</taxon>
        <taxon>Salinisphaerales</taxon>
        <taxon>Salinisphaeraceae</taxon>
        <taxon>Salinisphaera</taxon>
    </lineage>
</organism>
<evidence type="ECO:0000256" key="10">
    <source>
        <dbReference type="ARBA" id="ARBA00023027"/>
    </source>
</evidence>
<evidence type="ECO:0000256" key="5">
    <source>
        <dbReference type="ARBA" id="ARBA00022705"/>
    </source>
</evidence>
<proteinExistence type="inferred from homology"/>
<dbReference type="Gene3D" id="1.10.287.610">
    <property type="entry name" value="Helix hairpin bin"/>
    <property type="match status" value="1"/>
</dbReference>
<dbReference type="Pfam" id="PF03119">
    <property type="entry name" value="DNA_ligase_ZBD"/>
    <property type="match status" value="1"/>
</dbReference>
<dbReference type="GO" id="GO:0006260">
    <property type="term" value="P:DNA replication"/>
    <property type="evidence" value="ECO:0007669"/>
    <property type="project" value="UniProtKB-KW"/>
</dbReference>
<name>A0A423PRU2_9GAMM</name>
<feature type="active site" description="N6-AMP-lysine intermediate" evidence="14">
    <location>
        <position position="117"/>
    </location>
</feature>
<keyword evidence="14" id="KW-0464">Manganese</keyword>
<dbReference type="PIRSF" id="PIRSF001604">
    <property type="entry name" value="LigA"/>
    <property type="match status" value="1"/>
</dbReference>
<dbReference type="InterPro" id="IPR001357">
    <property type="entry name" value="BRCT_dom"/>
</dbReference>
<evidence type="ECO:0000256" key="9">
    <source>
        <dbReference type="ARBA" id="ARBA00022842"/>
    </source>
</evidence>
<feature type="domain" description="BRCT" evidence="15">
    <location>
        <begin position="620"/>
        <end position="686"/>
    </location>
</feature>
<protein>
    <recommendedName>
        <fullName evidence="3 14">DNA ligase</fullName>
        <ecNumber evidence="2 14">6.5.1.2</ecNumber>
    </recommendedName>
    <alternativeName>
        <fullName evidence="14">Polydeoxyribonucleotide synthase [NAD(+)]</fullName>
    </alternativeName>
</protein>
<evidence type="ECO:0000313" key="16">
    <source>
        <dbReference type="EMBL" id="ROO28325.1"/>
    </source>
</evidence>
<dbReference type="InterPro" id="IPR001679">
    <property type="entry name" value="DNA_ligase"/>
</dbReference>
<reference evidence="16 17" key="1">
    <citation type="submission" date="2013-10" db="EMBL/GenBank/DDBJ databases">
        <title>Salinisphaera orenii MK-B5 Genome Sequencing.</title>
        <authorList>
            <person name="Lai Q."/>
            <person name="Li C."/>
            <person name="Shao Z."/>
        </authorList>
    </citation>
    <scope>NUCLEOTIDE SEQUENCE [LARGE SCALE GENOMIC DNA]</scope>
    <source>
        <strain evidence="16 17">MK-B5</strain>
    </source>
</reference>
<dbReference type="InterPro" id="IPR004149">
    <property type="entry name" value="Znf_DNAligase_C4"/>
</dbReference>
<dbReference type="NCBIfam" id="TIGR00575">
    <property type="entry name" value="dnlj"/>
    <property type="match status" value="1"/>
</dbReference>
<dbReference type="EMBL" id="AYKH01000010">
    <property type="protein sequence ID" value="ROO28325.1"/>
    <property type="molecule type" value="Genomic_DNA"/>
</dbReference>
<feature type="binding site" evidence="14">
    <location>
        <position position="316"/>
    </location>
    <ligand>
        <name>NAD(+)</name>
        <dbReference type="ChEBI" id="CHEBI:57540"/>
    </ligand>
</feature>
<keyword evidence="9 14" id="KW-0460">Magnesium</keyword>
<keyword evidence="8 14" id="KW-0862">Zinc</keyword>
<keyword evidence="6 14" id="KW-0479">Metal-binding</keyword>
<evidence type="ECO:0000256" key="4">
    <source>
        <dbReference type="ARBA" id="ARBA00022598"/>
    </source>
</evidence>
<dbReference type="RefSeq" id="WP_123630686.1">
    <property type="nucleotide sequence ID" value="NZ_AYKH01000010.1"/>
</dbReference>
<dbReference type="InterPro" id="IPR012340">
    <property type="entry name" value="NA-bd_OB-fold"/>
</dbReference>
<dbReference type="GO" id="GO:0005829">
    <property type="term" value="C:cytosol"/>
    <property type="evidence" value="ECO:0007669"/>
    <property type="project" value="TreeGrafter"/>
</dbReference>
<dbReference type="InterPro" id="IPR010994">
    <property type="entry name" value="RuvA_2-like"/>
</dbReference>
<keyword evidence="17" id="KW-1185">Reference proteome</keyword>
<dbReference type="Pfam" id="PF12826">
    <property type="entry name" value="HHH_2"/>
    <property type="match status" value="1"/>
</dbReference>
<evidence type="ECO:0000256" key="12">
    <source>
        <dbReference type="ARBA" id="ARBA00034005"/>
    </source>
</evidence>
<comment type="function">
    <text evidence="1 14">DNA ligase that catalyzes the formation of phosphodiester linkages between 5'-phosphoryl and 3'-hydroxyl groups in double-stranded DNA using NAD as a coenzyme and as the energy source for the reaction. It is essential for DNA replication and repair of damaged DNA.</text>
</comment>
<feature type="binding site" evidence="14">
    <location>
        <position position="434"/>
    </location>
    <ligand>
        <name>Zn(2+)</name>
        <dbReference type="ChEBI" id="CHEBI:29105"/>
    </ligand>
</feature>
<gene>
    <name evidence="14" type="primary">ligA</name>
    <name evidence="16" type="ORF">SAOR_06345</name>
</gene>
<evidence type="ECO:0000256" key="6">
    <source>
        <dbReference type="ARBA" id="ARBA00022723"/>
    </source>
</evidence>
<dbReference type="InterPro" id="IPR033136">
    <property type="entry name" value="DNA_ligase_CS"/>
</dbReference>
<dbReference type="Pfam" id="PF00533">
    <property type="entry name" value="BRCT"/>
    <property type="match status" value="1"/>
</dbReference>
<dbReference type="Gene3D" id="3.30.470.30">
    <property type="entry name" value="DNA ligase/mRNA capping enzyme"/>
    <property type="match status" value="1"/>
</dbReference>
<keyword evidence="7 14" id="KW-0227">DNA damage</keyword>
<dbReference type="PROSITE" id="PS01056">
    <property type="entry name" value="DNA_LIGASE_N2"/>
    <property type="match status" value="1"/>
</dbReference>
<dbReference type="SUPFAM" id="SSF47781">
    <property type="entry name" value="RuvA domain 2-like"/>
    <property type="match status" value="1"/>
</dbReference>
<dbReference type="InterPro" id="IPR013839">
    <property type="entry name" value="DNAligase_adenylation"/>
</dbReference>
<evidence type="ECO:0000259" key="15">
    <source>
        <dbReference type="PROSITE" id="PS50172"/>
    </source>
</evidence>
<dbReference type="InterPro" id="IPR013840">
    <property type="entry name" value="DNAligase_N"/>
</dbReference>
<evidence type="ECO:0000256" key="14">
    <source>
        <dbReference type="HAMAP-Rule" id="MF_01588"/>
    </source>
</evidence>
<feature type="binding site" evidence="14">
    <location>
        <begin position="35"/>
        <end position="39"/>
    </location>
    <ligand>
        <name>NAD(+)</name>
        <dbReference type="ChEBI" id="CHEBI:57540"/>
    </ligand>
</feature>
<evidence type="ECO:0000256" key="7">
    <source>
        <dbReference type="ARBA" id="ARBA00022763"/>
    </source>
</evidence>
<keyword evidence="5 14" id="KW-0235">DNA replication</keyword>
<evidence type="ECO:0000256" key="13">
    <source>
        <dbReference type="ARBA" id="ARBA00060881"/>
    </source>
</evidence>
<dbReference type="SMART" id="SM00278">
    <property type="entry name" value="HhH1"/>
    <property type="match status" value="4"/>
</dbReference>
<comment type="caution">
    <text evidence="16">The sequence shown here is derived from an EMBL/GenBank/DDBJ whole genome shotgun (WGS) entry which is preliminary data.</text>
</comment>
<feature type="binding site" evidence="14">
    <location>
        <position position="413"/>
    </location>
    <ligand>
        <name>Zn(2+)</name>
        <dbReference type="ChEBI" id="CHEBI:29105"/>
    </ligand>
</feature>
<dbReference type="GO" id="GO:0003677">
    <property type="term" value="F:DNA binding"/>
    <property type="evidence" value="ECO:0007669"/>
    <property type="project" value="InterPro"/>
</dbReference>
<dbReference type="PROSITE" id="PS50172">
    <property type="entry name" value="BRCT"/>
    <property type="match status" value="1"/>
</dbReference>
<keyword evidence="11 14" id="KW-0234">DNA repair</keyword>
<comment type="caution">
    <text evidence="14">Lacks conserved residue(s) required for the propagation of feature annotation.</text>
</comment>
<dbReference type="GO" id="GO:0006281">
    <property type="term" value="P:DNA repair"/>
    <property type="evidence" value="ECO:0007669"/>
    <property type="project" value="UniProtKB-KW"/>
</dbReference>
<dbReference type="InterPro" id="IPR003583">
    <property type="entry name" value="Hlx-hairpin-Hlx_DNA-bd_motif"/>
</dbReference>
<keyword evidence="10 14" id="KW-0520">NAD</keyword>
<evidence type="ECO:0000256" key="1">
    <source>
        <dbReference type="ARBA" id="ARBA00004067"/>
    </source>
</evidence>
<dbReference type="EC" id="6.5.1.2" evidence="2 14"/>
<evidence type="ECO:0000256" key="3">
    <source>
        <dbReference type="ARBA" id="ARBA00013308"/>
    </source>
</evidence>
<dbReference type="PANTHER" id="PTHR23389:SF9">
    <property type="entry name" value="DNA LIGASE"/>
    <property type="match status" value="1"/>
</dbReference>
<dbReference type="CDD" id="cd00114">
    <property type="entry name" value="LIGANc"/>
    <property type="match status" value="1"/>
</dbReference>
<dbReference type="InterPro" id="IPR041663">
    <property type="entry name" value="DisA/LigA_HHH"/>
</dbReference>
<comment type="cofactor">
    <cofactor evidence="14">
        <name>Mg(2+)</name>
        <dbReference type="ChEBI" id="CHEBI:18420"/>
    </cofactor>
    <cofactor evidence="14">
        <name>Mn(2+)</name>
        <dbReference type="ChEBI" id="CHEBI:29035"/>
    </cofactor>
</comment>
<comment type="similarity">
    <text evidence="13 14">Belongs to the NAD-dependent DNA ligase family. LigA subfamily.</text>
</comment>
<dbReference type="SUPFAM" id="SSF52113">
    <property type="entry name" value="BRCT domain"/>
    <property type="match status" value="1"/>
</dbReference>
<dbReference type="Gene3D" id="3.40.50.10190">
    <property type="entry name" value="BRCT domain"/>
    <property type="match status" value="1"/>
</dbReference>
<evidence type="ECO:0000313" key="17">
    <source>
        <dbReference type="Proteomes" id="UP000283993"/>
    </source>
</evidence>
<dbReference type="HAMAP" id="MF_01588">
    <property type="entry name" value="DNA_ligase_A"/>
    <property type="match status" value="1"/>
</dbReference>
<dbReference type="GO" id="GO:0046872">
    <property type="term" value="F:metal ion binding"/>
    <property type="evidence" value="ECO:0007669"/>
    <property type="project" value="UniProtKB-KW"/>
</dbReference>
<dbReference type="Gene3D" id="6.20.10.30">
    <property type="match status" value="1"/>
</dbReference>
<feature type="binding site" evidence="14">
    <location>
        <position position="138"/>
    </location>
    <ligand>
        <name>NAD(+)</name>
        <dbReference type="ChEBI" id="CHEBI:57540"/>
    </ligand>
</feature>
<accession>A0A423PRU2</accession>
<dbReference type="SMART" id="SM00532">
    <property type="entry name" value="LIGANc"/>
    <property type="match status" value="1"/>
</dbReference>
<feature type="binding site" evidence="14">
    <location>
        <position position="292"/>
    </location>
    <ligand>
        <name>NAD(+)</name>
        <dbReference type="ChEBI" id="CHEBI:57540"/>
    </ligand>
</feature>
<dbReference type="FunFam" id="1.10.287.610:FF:000002">
    <property type="entry name" value="DNA ligase"/>
    <property type="match status" value="1"/>
</dbReference>
<dbReference type="CDD" id="cd17748">
    <property type="entry name" value="BRCT_DNA_ligase_like"/>
    <property type="match status" value="1"/>
</dbReference>
<feature type="binding site" evidence="14">
    <location>
        <position position="115"/>
    </location>
    <ligand>
        <name>NAD(+)</name>
        <dbReference type="ChEBI" id="CHEBI:57540"/>
    </ligand>
</feature>
<feature type="binding site" evidence="14">
    <location>
        <position position="175"/>
    </location>
    <ligand>
        <name>NAD(+)</name>
        <dbReference type="ChEBI" id="CHEBI:57540"/>
    </ligand>
</feature>
<dbReference type="Pfam" id="PF01653">
    <property type="entry name" value="DNA_ligase_aden"/>
    <property type="match status" value="1"/>
</dbReference>